<sequence length="290" mass="30863">MAQSRAVGGTLRRMTRTHVISTPTGAVQTHALATRAAGRPTLVLLSGMGVPASSWFTAQDDPHLAGMMREPVFLGPGVNDLTGVLAYDRAGQGSSAPPAGPRGLDDAVAELEAVLGTCASGPVVLLGHSLGGLVAFEFARRDPARVAGLVLLDSSHPAQARRLDAVRTPGQRAAQRELEQEIREGHPERWDFAQVFTGEREVVGALAELPLLVVSRGQPFLPEYLTLDERDPFTPTQAGAFTRGWAALQAELAAASTRSRHVVAAGSGHYPHFDEPRLVLRELRAFLAPL</sequence>
<dbReference type="SUPFAM" id="SSF53474">
    <property type="entry name" value="alpha/beta-Hydrolases"/>
    <property type="match status" value="1"/>
</dbReference>
<gene>
    <name evidence="2" type="ORF">DEIGR_100034</name>
</gene>
<dbReference type="GO" id="GO:0016787">
    <property type="term" value="F:hydrolase activity"/>
    <property type="evidence" value="ECO:0007669"/>
    <property type="project" value="UniProtKB-KW"/>
</dbReference>
<reference evidence="3" key="1">
    <citation type="submission" date="2015-11" db="EMBL/GenBank/DDBJ databases">
        <title>Draft Genome Sequence of the Radioresistant Bacterium Deinococcus grandis, Isolated from Freshwater Fish in Japan.</title>
        <authorList>
            <person name="Satoh K."/>
            <person name="Onodera T."/>
            <person name="Omoso K."/>
            <person name="Takeda-Yano K."/>
            <person name="Katayama T."/>
            <person name="Oono Y."/>
            <person name="Narumi I."/>
        </authorList>
    </citation>
    <scope>NUCLEOTIDE SEQUENCE [LARGE SCALE GENOMIC DNA]</scope>
    <source>
        <strain evidence="3">ATCC 43672</strain>
    </source>
</reference>
<dbReference type="InterPro" id="IPR029058">
    <property type="entry name" value="AB_hydrolase_fold"/>
</dbReference>
<dbReference type="Pfam" id="PF12697">
    <property type="entry name" value="Abhydrolase_6"/>
    <property type="match status" value="1"/>
</dbReference>
<organism evidence="2 3">
    <name type="scientific">Deinococcus grandis</name>
    <dbReference type="NCBI Taxonomy" id="57498"/>
    <lineage>
        <taxon>Bacteria</taxon>
        <taxon>Thermotogati</taxon>
        <taxon>Deinococcota</taxon>
        <taxon>Deinococci</taxon>
        <taxon>Deinococcales</taxon>
        <taxon>Deinococcaceae</taxon>
        <taxon>Deinococcus</taxon>
    </lineage>
</organism>
<keyword evidence="2" id="KW-0378">Hydrolase</keyword>
<dbReference type="Proteomes" id="UP000056209">
    <property type="component" value="Unassembled WGS sequence"/>
</dbReference>
<name>A0A124BR42_9DEIO</name>
<keyword evidence="3" id="KW-1185">Reference proteome</keyword>
<dbReference type="InterPro" id="IPR050266">
    <property type="entry name" value="AB_hydrolase_sf"/>
</dbReference>
<evidence type="ECO:0000313" key="3">
    <source>
        <dbReference type="Proteomes" id="UP000056209"/>
    </source>
</evidence>
<proteinExistence type="predicted"/>
<comment type="caution">
    <text evidence="2">The sequence shown here is derived from an EMBL/GenBank/DDBJ whole genome shotgun (WGS) entry which is preliminary data.</text>
</comment>
<dbReference type="Gene3D" id="3.40.50.1820">
    <property type="entry name" value="alpha/beta hydrolase"/>
    <property type="match status" value="1"/>
</dbReference>
<evidence type="ECO:0000259" key="1">
    <source>
        <dbReference type="Pfam" id="PF12697"/>
    </source>
</evidence>
<dbReference type="InterPro" id="IPR000073">
    <property type="entry name" value="AB_hydrolase_1"/>
</dbReference>
<accession>A0A124BR42</accession>
<dbReference type="PANTHER" id="PTHR43798">
    <property type="entry name" value="MONOACYLGLYCEROL LIPASE"/>
    <property type="match status" value="1"/>
</dbReference>
<dbReference type="EMBL" id="BCMS01000001">
    <property type="protein sequence ID" value="GAQ20007.1"/>
    <property type="molecule type" value="Genomic_DNA"/>
</dbReference>
<feature type="domain" description="AB hydrolase-1" evidence="1">
    <location>
        <begin position="42"/>
        <end position="280"/>
    </location>
</feature>
<dbReference type="GO" id="GO:0016020">
    <property type="term" value="C:membrane"/>
    <property type="evidence" value="ECO:0007669"/>
    <property type="project" value="TreeGrafter"/>
</dbReference>
<protein>
    <submittedName>
        <fullName evidence="2">Alpha/beta hydrolase fold protein</fullName>
    </submittedName>
</protein>
<dbReference type="AlphaFoldDB" id="A0A124BR42"/>
<dbReference type="PANTHER" id="PTHR43798:SF33">
    <property type="entry name" value="HYDROLASE, PUTATIVE (AFU_ORTHOLOGUE AFUA_2G14860)-RELATED"/>
    <property type="match status" value="1"/>
</dbReference>
<evidence type="ECO:0000313" key="2">
    <source>
        <dbReference type="EMBL" id="GAQ20007.1"/>
    </source>
</evidence>